<dbReference type="InterPro" id="IPR025665">
    <property type="entry name" value="Beta-barrel_OMP_2"/>
</dbReference>
<name>A0ABT3RR55_9BACT</name>
<evidence type="ECO:0000313" key="3">
    <source>
        <dbReference type="Proteomes" id="UP001209885"/>
    </source>
</evidence>
<evidence type="ECO:0000259" key="1">
    <source>
        <dbReference type="Pfam" id="PF13568"/>
    </source>
</evidence>
<evidence type="ECO:0000313" key="2">
    <source>
        <dbReference type="EMBL" id="MCX2744105.1"/>
    </source>
</evidence>
<comment type="caution">
    <text evidence="2">The sequence shown here is derived from an EMBL/GenBank/DDBJ whole genome shotgun (WGS) entry which is preliminary data.</text>
</comment>
<reference evidence="2 3" key="1">
    <citation type="submission" date="2022-11" db="EMBL/GenBank/DDBJ databases">
        <title>The characterization of three novel Bacteroidetes species and genomic analysis of their roles in tidal elemental geochemical cycles.</title>
        <authorList>
            <person name="Ma K."/>
        </authorList>
    </citation>
    <scope>NUCLEOTIDE SEQUENCE [LARGE SCALE GENOMIC DNA]</scope>
    <source>
        <strain evidence="2 3">M17</strain>
    </source>
</reference>
<dbReference type="EMBL" id="JAPFQN010000005">
    <property type="protein sequence ID" value="MCX2744105.1"/>
    <property type="molecule type" value="Genomic_DNA"/>
</dbReference>
<gene>
    <name evidence="2" type="ORF">OO013_09525</name>
</gene>
<dbReference type="Pfam" id="PF13568">
    <property type="entry name" value="OMP_b-brl_2"/>
    <property type="match status" value="1"/>
</dbReference>
<dbReference type="Proteomes" id="UP001209885">
    <property type="component" value="Unassembled WGS sequence"/>
</dbReference>
<proteinExistence type="predicted"/>
<keyword evidence="3" id="KW-1185">Reference proteome</keyword>
<accession>A0ABT3RR55</accession>
<feature type="domain" description="Outer membrane protein beta-barrel" evidence="1">
    <location>
        <begin position="25"/>
        <end position="209"/>
    </location>
</feature>
<protein>
    <submittedName>
        <fullName evidence="2">Outer membrane beta-barrel protein</fullName>
    </submittedName>
</protein>
<organism evidence="2 3">
    <name type="scientific">Mangrovivirga halotolerans</name>
    <dbReference type="NCBI Taxonomy" id="2993936"/>
    <lineage>
        <taxon>Bacteria</taxon>
        <taxon>Pseudomonadati</taxon>
        <taxon>Bacteroidota</taxon>
        <taxon>Cytophagia</taxon>
        <taxon>Cytophagales</taxon>
        <taxon>Mangrovivirgaceae</taxon>
        <taxon>Mangrovivirga</taxon>
    </lineage>
</organism>
<sequence length="266" mass="29546">MINRTIFFVAALFLLAFQGYSQIKLGAKFNVGTSWISSSNLKDNFEYQMNNDIEITQWDVNYKPGIMIGLGVVASYELSSNLSLNGELSYNYQQSNINIDFADIESTVVSEAKIRSSRIAIPVTLHYSLGSEKPSIHAGFEWNIFGTPEIESNETEFIGSAAVDQEGIIGELDSFTKSRLNFLLGVGKTIDLGGSNFDLHIRYHLPLTGSSMYNTTSPALFDDNTMNNNEVFGVLGASDAAQEAPQYPLDNFKMHFIDLSISYFFN</sequence>
<dbReference type="RefSeq" id="WP_266056571.1">
    <property type="nucleotide sequence ID" value="NZ_JAPFQN010000005.1"/>
</dbReference>